<dbReference type="Proteomes" id="UP001500393">
    <property type="component" value="Unassembled WGS sequence"/>
</dbReference>
<protein>
    <submittedName>
        <fullName evidence="1">Uncharacterized protein</fullName>
    </submittedName>
</protein>
<gene>
    <name evidence="1" type="ORF">GCM10009789_79730</name>
</gene>
<evidence type="ECO:0000313" key="1">
    <source>
        <dbReference type="EMBL" id="GAA1613602.1"/>
    </source>
</evidence>
<proteinExistence type="predicted"/>
<name>A0ABN2EPI2_9ACTN</name>
<evidence type="ECO:0000313" key="2">
    <source>
        <dbReference type="Proteomes" id="UP001500393"/>
    </source>
</evidence>
<organism evidence="1 2">
    <name type="scientific">Kribbella sancticallisti</name>
    <dbReference type="NCBI Taxonomy" id="460087"/>
    <lineage>
        <taxon>Bacteria</taxon>
        <taxon>Bacillati</taxon>
        <taxon>Actinomycetota</taxon>
        <taxon>Actinomycetes</taxon>
        <taxon>Propionibacteriales</taxon>
        <taxon>Kribbellaceae</taxon>
        <taxon>Kribbella</taxon>
    </lineage>
</organism>
<accession>A0ABN2EPI2</accession>
<comment type="caution">
    <text evidence="1">The sequence shown here is derived from an EMBL/GenBank/DDBJ whole genome shotgun (WGS) entry which is preliminary data.</text>
</comment>
<dbReference type="EMBL" id="BAAAOS010000064">
    <property type="protein sequence ID" value="GAA1613602.1"/>
    <property type="molecule type" value="Genomic_DNA"/>
</dbReference>
<sequence length="90" mass="10112">MVVATGDADLTEHLETTEAQLEIGSRMMAEHVATRFGLKPGLDVQTATEILWSLNSSDLAYRLVYTRAWGWDRYEQWHGQTMADLLLGGD</sequence>
<keyword evidence="2" id="KW-1185">Reference proteome</keyword>
<reference evidence="1 2" key="1">
    <citation type="journal article" date="2019" name="Int. J. Syst. Evol. Microbiol.">
        <title>The Global Catalogue of Microorganisms (GCM) 10K type strain sequencing project: providing services to taxonomists for standard genome sequencing and annotation.</title>
        <authorList>
            <consortium name="The Broad Institute Genomics Platform"/>
            <consortium name="The Broad Institute Genome Sequencing Center for Infectious Disease"/>
            <person name="Wu L."/>
            <person name="Ma J."/>
        </authorList>
    </citation>
    <scope>NUCLEOTIDE SEQUENCE [LARGE SCALE GENOMIC DNA]</scope>
    <source>
        <strain evidence="1 2">JCM 14969</strain>
    </source>
</reference>